<dbReference type="AlphaFoldDB" id="A0A1C0A9D4"/>
<dbReference type="NCBIfam" id="TIGR00370">
    <property type="entry name" value="5-oxoprolinase subunit PxpB"/>
    <property type="match status" value="1"/>
</dbReference>
<protein>
    <submittedName>
        <fullName evidence="5">Allophanate hydrolase</fullName>
    </submittedName>
</protein>
<dbReference type="Gene3D" id="2.40.100.10">
    <property type="entry name" value="Cyclophilin-like"/>
    <property type="match status" value="1"/>
</dbReference>
<evidence type="ECO:0000256" key="2">
    <source>
        <dbReference type="ARBA" id="ARBA00022801"/>
    </source>
</evidence>
<reference evidence="6" key="1">
    <citation type="submission" date="2016-07" db="EMBL/GenBank/DDBJ databases">
        <authorList>
            <person name="Florea S."/>
            <person name="Webb J.S."/>
            <person name="Jaromczyk J."/>
            <person name="Schardl C.L."/>
        </authorList>
    </citation>
    <scope>NUCLEOTIDE SEQUENCE [LARGE SCALE GENOMIC DNA]</scope>
    <source>
        <strain evidence="6">Z6</strain>
    </source>
</reference>
<dbReference type="PANTHER" id="PTHR34698">
    <property type="entry name" value="5-OXOPROLINASE SUBUNIT B"/>
    <property type="match status" value="1"/>
</dbReference>
<name>A0A1C0A9D4_9FIRM</name>
<accession>A0A1C0A9D4</accession>
<dbReference type="GO" id="GO:0005524">
    <property type="term" value="F:ATP binding"/>
    <property type="evidence" value="ECO:0007669"/>
    <property type="project" value="UniProtKB-KW"/>
</dbReference>
<dbReference type="Proteomes" id="UP000093514">
    <property type="component" value="Unassembled WGS sequence"/>
</dbReference>
<evidence type="ECO:0000259" key="4">
    <source>
        <dbReference type="SMART" id="SM00796"/>
    </source>
</evidence>
<keyword evidence="1" id="KW-0547">Nucleotide-binding</keyword>
<comment type="caution">
    <text evidence="5">The sequence shown here is derived from an EMBL/GenBank/DDBJ whole genome shotgun (WGS) entry which is preliminary data.</text>
</comment>
<keyword evidence="3" id="KW-0067">ATP-binding</keyword>
<dbReference type="InterPro" id="IPR010016">
    <property type="entry name" value="PxpB"/>
</dbReference>
<gene>
    <name evidence="5" type="ORF">U472_05320</name>
</gene>
<dbReference type="SUPFAM" id="SSF50891">
    <property type="entry name" value="Cyclophilin-like"/>
    <property type="match status" value="1"/>
</dbReference>
<evidence type="ECO:0000313" key="5">
    <source>
        <dbReference type="EMBL" id="OCL26908.1"/>
    </source>
</evidence>
<sequence length="235" mass="26493">MGEGIKYVSASDSSILMEFGDEIKPEINREIQAMVHLLEKEVIAGVIEYIPSYTKLMITYDPLTIDYQNLVAKLKELEDRIHTISTSPTKIIEIPVLYGGEYGPDLETVANYNNLSDEEVIKIHSSRDYLIYMLGFTPGFPYLGGMSKKIATPRLKNPREKVPAGSIGIADRQTGIYPISSPGGWQIIGRTPIKLFDPQREVSFLLEIGSYLRFIPISQVQFEWIKKEGGFKWGV</sequence>
<dbReference type="InterPro" id="IPR003833">
    <property type="entry name" value="CT_C_D"/>
</dbReference>
<keyword evidence="6" id="KW-1185">Reference proteome</keyword>
<evidence type="ECO:0000313" key="6">
    <source>
        <dbReference type="Proteomes" id="UP000093514"/>
    </source>
</evidence>
<dbReference type="PANTHER" id="PTHR34698:SF2">
    <property type="entry name" value="5-OXOPROLINASE SUBUNIT B"/>
    <property type="match status" value="1"/>
</dbReference>
<dbReference type="EMBL" id="LWDV01000008">
    <property type="protein sequence ID" value="OCL26908.1"/>
    <property type="molecule type" value="Genomic_DNA"/>
</dbReference>
<dbReference type="Pfam" id="PF02682">
    <property type="entry name" value="CT_C_D"/>
    <property type="match status" value="1"/>
</dbReference>
<feature type="domain" description="Carboxyltransferase" evidence="4">
    <location>
        <begin position="5"/>
        <end position="206"/>
    </location>
</feature>
<dbReference type="SMART" id="SM00796">
    <property type="entry name" value="AHS1"/>
    <property type="match status" value="1"/>
</dbReference>
<dbReference type="GO" id="GO:0016787">
    <property type="term" value="F:hydrolase activity"/>
    <property type="evidence" value="ECO:0007669"/>
    <property type="project" value="UniProtKB-KW"/>
</dbReference>
<dbReference type="InterPro" id="IPR029000">
    <property type="entry name" value="Cyclophilin-like_dom_sf"/>
</dbReference>
<proteinExistence type="predicted"/>
<dbReference type="Gene3D" id="3.30.1360.40">
    <property type="match status" value="1"/>
</dbReference>
<dbReference type="OrthoDB" id="9778567at2"/>
<evidence type="ECO:0000256" key="3">
    <source>
        <dbReference type="ARBA" id="ARBA00022840"/>
    </source>
</evidence>
<keyword evidence="2 5" id="KW-0378">Hydrolase</keyword>
<reference evidence="5 6" key="2">
    <citation type="submission" date="2016-08" db="EMBL/GenBank/DDBJ databases">
        <title>Orenia metallireducens sp. nov. strain Z6, a Novel Metal-reducing Firmicute from the Deep Subsurface.</title>
        <authorList>
            <person name="Maxim B.I."/>
            <person name="Kenneth K."/>
            <person name="Flynn T.M."/>
            <person name="Oloughlin E.J."/>
            <person name="Locke R.A."/>
            <person name="Weber J.R."/>
            <person name="Egan S.M."/>
            <person name="Mackie R.I."/>
            <person name="Cann I.K."/>
        </authorList>
    </citation>
    <scope>NUCLEOTIDE SEQUENCE [LARGE SCALE GENOMIC DNA]</scope>
    <source>
        <strain evidence="5 6">Z6</strain>
    </source>
</reference>
<dbReference type="SUPFAM" id="SSF160467">
    <property type="entry name" value="PH0987 N-terminal domain-like"/>
    <property type="match status" value="1"/>
</dbReference>
<evidence type="ECO:0000256" key="1">
    <source>
        <dbReference type="ARBA" id="ARBA00022741"/>
    </source>
</evidence>
<dbReference type="RefSeq" id="WP_068716261.1">
    <property type="nucleotide sequence ID" value="NZ_LWDV01000008.1"/>
</dbReference>
<organism evidence="5 6">
    <name type="scientific">Orenia metallireducens</name>
    <dbReference type="NCBI Taxonomy" id="1413210"/>
    <lineage>
        <taxon>Bacteria</taxon>
        <taxon>Bacillati</taxon>
        <taxon>Bacillota</taxon>
        <taxon>Clostridia</taxon>
        <taxon>Halanaerobiales</taxon>
        <taxon>Halobacteroidaceae</taxon>
        <taxon>Orenia</taxon>
    </lineage>
</organism>